<dbReference type="OrthoDB" id="1624247at2"/>
<protein>
    <submittedName>
        <fullName evidence="4">ABC transporter ATP-binding protein</fullName>
    </submittedName>
</protein>
<comment type="caution">
    <text evidence="4">The sequence shown here is derived from an EMBL/GenBank/DDBJ whole genome shotgun (WGS) entry which is preliminary data.</text>
</comment>
<dbReference type="Proteomes" id="UP000186102">
    <property type="component" value="Unassembled WGS sequence"/>
</dbReference>
<evidence type="ECO:0000256" key="1">
    <source>
        <dbReference type="ARBA" id="ARBA00022741"/>
    </source>
</evidence>
<keyword evidence="2 4" id="KW-0067">ATP-binding</keyword>
<proteinExistence type="predicted"/>
<evidence type="ECO:0000313" key="4">
    <source>
        <dbReference type="EMBL" id="OLN26761.1"/>
    </source>
</evidence>
<dbReference type="SMART" id="SM00382">
    <property type="entry name" value="AAA"/>
    <property type="match status" value="2"/>
</dbReference>
<dbReference type="InterPro" id="IPR032781">
    <property type="entry name" value="ABC_tran_Xtn"/>
</dbReference>
<dbReference type="FunFam" id="3.40.50.300:FF:000011">
    <property type="entry name" value="Putative ABC transporter ATP-binding component"/>
    <property type="match status" value="1"/>
</dbReference>
<feature type="domain" description="ABC transporter" evidence="3">
    <location>
        <begin position="4"/>
        <end position="261"/>
    </location>
</feature>
<keyword evidence="5" id="KW-1185">Reference proteome</keyword>
<dbReference type="FunFam" id="3.40.50.300:FF:000905">
    <property type="entry name" value="Heme ABC transporter ATP-binding protein"/>
    <property type="match status" value="1"/>
</dbReference>
<dbReference type="RefSeq" id="WP_075367128.1">
    <property type="nucleotide sequence ID" value="NZ_MLBF01000070.1"/>
</dbReference>
<dbReference type="InterPro" id="IPR003439">
    <property type="entry name" value="ABC_transporter-like_ATP-bd"/>
</dbReference>
<dbReference type="AlphaFoldDB" id="A0A1Q8QHG1"/>
<sequence length="520" mass="58653">MSVLNVENVSHGFGGRKILEEVSFRLLKGEHVGLVGANGEGKTTFLDIIIGKLMPDKGKVEWSNRVTVGYLDQHAVLTKGKTIRDVLKEAFQGMFDLEAETLEMYDKMGSGSVSEEEMTKLLEDVGEIQSILEHNGFYMIDAKIEEIANGLGLGEVGLEKDVADLSGGQRTKVLLTKLLLQNPSILILDEPTNFLDADHIEWLKRYLIQYENAFILVSHDVPFMNDVVNVIYHVENAVLTRYTGNFEQFMALAELRKAQELKAYDKQQKEVDRLEDFIARNKARISTTGRAKSRQKQLEKMDLIERPREKIKPSFKFREARASGKMVFEAKDIVLGYDEPLTRPLDLSLERGQKVAIRGVNGLGKSTLLKTLLGYLPPVSGEVELGDYLYPGYFEQESSRGNGKTALEEVWDEFPGLTNSEVRSALARCGLTSEHISSKMMVLSGGENAKVRLCKLMLKDVNWLVLDEPTNHLDVEAKAELKKAITEYKGTVIVVSHEPEFYEDWVTDVWNLEEWTTKIV</sequence>
<dbReference type="SUPFAM" id="SSF52540">
    <property type="entry name" value="P-loop containing nucleoside triphosphate hydrolases"/>
    <property type="match status" value="2"/>
</dbReference>
<dbReference type="InterPro" id="IPR027417">
    <property type="entry name" value="P-loop_NTPase"/>
</dbReference>
<dbReference type="Pfam" id="PF12848">
    <property type="entry name" value="ABC_tran_Xtn"/>
    <property type="match status" value="1"/>
</dbReference>
<reference evidence="4 5" key="1">
    <citation type="submission" date="2016-09" db="EMBL/GenBank/DDBJ databases">
        <title>Complete genome of Desulfosporosinus sp. OL.</title>
        <authorList>
            <person name="Mardanov A."/>
            <person name="Beletsky A."/>
            <person name="Panova A."/>
            <person name="Karnachuk O."/>
            <person name="Ravin N."/>
        </authorList>
    </citation>
    <scope>NUCLEOTIDE SEQUENCE [LARGE SCALE GENOMIC DNA]</scope>
    <source>
        <strain evidence="4 5">OL</strain>
    </source>
</reference>
<organism evidence="4 5">
    <name type="scientific">Desulfosporosinus metallidurans</name>
    <dbReference type="NCBI Taxonomy" id="1888891"/>
    <lineage>
        <taxon>Bacteria</taxon>
        <taxon>Bacillati</taxon>
        <taxon>Bacillota</taxon>
        <taxon>Clostridia</taxon>
        <taxon>Eubacteriales</taxon>
        <taxon>Desulfitobacteriaceae</taxon>
        <taxon>Desulfosporosinus</taxon>
    </lineage>
</organism>
<dbReference type="STRING" id="1888891.DSOL_4855"/>
<dbReference type="PANTHER" id="PTHR42855">
    <property type="entry name" value="ABC TRANSPORTER ATP-BINDING SUBUNIT"/>
    <property type="match status" value="1"/>
</dbReference>
<gene>
    <name evidence="4" type="ORF">DSOL_4855</name>
</gene>
<dbReference type="PROSITE" id="PS50893">
    <property type="entry name" value="ABC_TRANSPORTER_2"/>
    <property type="match status" value="2"/>
</dbReference>
<evidence type="ECO:0000256" key="2">
    <source>
        <dbReference type="ARBA" id="ARBA00022840"/>
    </source>
</evidence>
<dbReference type="CDD" id="cd03221">
    <property type="entry name" value="ABCF_EF-3"/>
    <property type="match status" value="2"/>
</dbReference>
<accession>A0A1Q8QHG1</accession>
<dbReference type="InterPro" id="IPR003593">
    <property type="entry name" value="AAA+_ATPase"/>
</dbReference>
<evidence type="ECO:0000259" key="3">
    <source>
        <dbReference type="PROSITE" id="PS50893"/>
    </source>
</evidence>
<dbReference type="Pfam" id="PF00005">
    <property type="entry name" value="ABC_tran"/>
    <property type="match status" value="2"/>
</dbReference>
<feature type="domain" description="ABC transporter" evidence="3">
    <location>
        <begin position="322"/>
        <end position="520"/>
    </location>
</feature>
<dbReference type="PANTHER" id="PTHR42855:SF2">
    <property type="entry name" value="DRUG RESISTANCE ABC TRANSPORTER,ATP-BINDING PROTEIN"/>
    <property type="match status" value="1"/>
</dbReference>
<dbReference type="InterPro" id="IPR051309">
    <property type="entry name" value="ABCF_ATPase"/>
</dbReference>
<evidence type="ECO:0000313" key="5">
    <source>
        <dbReference type="Proteomes" id="UP000186102"/>
    </source>
</evidence>
<keyword evidence="1" id="KW-0547">Nucleotide-binding</keyword>
<dbReference type="Gene3D" id="3.40.50.300">
    <property type="entry name" value="P-loop containing nucleotide triphosphate hydrolases"/>
    <property type="match status" value="2"/>
</dbReference>
<dbReference type="EMBL" id="MLBF01000070">
    <property type="protein sequence ID" value="OLN26761.1"/>
    <property type="molecule type" value="Genomic_DNA"/>
</dbReference>
<name>A0A1Q8QHG1_9FIRM</name>
<dbReference type="GO" id="GO:0005524">
    <property type="term" value="F:ATP binding"/>
    <property type="evidence" value="ECO:0007669"/>
    <property type="project" value="UniProtKB-KW"/>
</dbReference>
<dbReference type="GO" id="GO:0016887">
    <property type="term" value="F:ATP hydrolysis activity"/>
    <property type="evidence" value="ECO:0007669"/>
    <property type="project" value="InterPro"/>
</dbReference>